<name>A0A2J0L1B0_9BACT</name>
<accession>A0A2J0L1B0</accession>
<organism evidence="5 6">
    <name type="scientific">Candidatus Aquitaenariimonas noxiae</name>
    <dbReference type="NCBI Taxonomy" id="1974741"/>
    <lineage>
        <taxon>Bacteria</taxon>
        <taxon>Pseudomonadati</taxon>
        <taxon>Candidatus Omnitrophota</taxon>
        <taxon>Candidatus Aquitaenariimonas</taxon>
    </lineage>
</organism>
<gene>
    <name evidence="5" type="ORF">COS99_00115</name>
</gene>
<evidence type="ECO:0000313" key="6">
    <source>
        <dbReference type="Proteomes" id="UP000230052"/>
    </source>
</evidence>
<comment type="similarity">
    <text evidence="1">Belongs to the GSP E family.</text>
</comment>
<evidence type="ECO:0000313" key="5">
    <source>
        <dbReference type="EMBL" id="PIU42460.1"/>
    </source>
</evidence>
<feature type="non-terminal residue" evidence="5">
    <location>
        <position position="1"/>
    </location>
</feature>
<feature type="domain" description="Bacterial type II secretion system protein E" evidence="4">
    <location>
        <begin position="2"/>
        <end position="137"/>
    </location>
</feature>
<evidence type="ECO:0000256" key="2">
    <source>
        <dbReference type="ARBA" id="ARBA00022741"/>
    </source>
</evidence>
<evidence type="ECO:0000256" key="3">
    <source>
        <dbReference type="ARBA" id="ARBA00022840"/>
    </source>
</evidence>
<protein>
    <submittedName>
        <fullName evidence="5">Type II secretion system protein E</fullName>
    </submittedName>
</protein>
<sequence length="139" mass="15399">TVSAVTRIMGMGIEPILIASSSQALINQRLVRMVCHSCKEKLKVKGGELKIDQFVVNEEMEIYKGKGCNICRNTGYFGRTGIFEILPLTEGIKKMIIEKASPNSIRTKAIELGMKTLEQDGWDKVSAGITTPEELIRVI</sequence>
<dbReference type="PANTHER" id="PTHR30258:SF1">
    <property type="entry name" value="PROTEIN TRANSPORT PROTEIN HOFB HOMOLOG"/>
    <property type="match status" value="1"/>
</dbReference>
<dbReference type="GO" id="GO:0005524">
    <property type="term" value="F:ATP binding"/>
    <property type="evidence" value="ECO:0007669"/>
    <property type="project" value="UniProtKB-KW"/>
</dbReference>
<evidence type="ECO:0000256" key="1">
    <source>
        <dbReference type="ARBA" id="ARBA00006611"/>
    </source>
</evidence>
<reference evidence="5 6" key="1">
    <citation type="submission" date="2017-09" db="EMBL/GenBank/DDBJ databases">
        <title>Depth-based differentiation of microbial function through sediment-hosted aquifers and enrichment of novel symbionts in the deep terrestrial subsurface.</title>
        <authorList>
            <person name="Probst A.J."/>
            <person name="Ladd B."/>
            <person name="Jarett J.K."/>
            <person name="Geller-Mcgrath D.E."/>
            <person name="Sieber C.M."/>
            <person name="Emerson J.B."/>
            <person name="Anantharaman K."/>
            <person name="Thomas B.C."/>
            <person name="Malmstrom R."/>
            <person name="Stieglmeier M."/>
            <person name="Klingl A."/>
            <person name="Woyke T."/>
            <person name="Ryan C.M."/>
            <person name="Banfield J.F."/>
        </authorList>
    </citation>
    <scope>NUCLEOTIDE SEQUENCE [LARGE SCALE GENOMIC DNA]</scope>
    <source>
        <strain evidence="5">CG07_land_8_20_14_0_80_42_15</strain>
    </source>
</reference>
<dbReference type="EMBL" id="PEWV01000002">
    <property type="protein sequence ID" value="PIU42460.1"/>
    <property type="molecule type" value="Genomic_DNA"/>
</dbReference>
<keyword evidence="2" id="KW-0547">Nucleotide-binding</keyword>
<dbReference type="Gene3D" id="3.40.50.300">
    <property type="entry name" value="P-loop containing nucleotide triphosphate hydrolases"/>
    <property type="match status" value="1"/>
</dbReference>
<dbReference type="AlphaFoldDB" id="A0A2J0L1B0"/>
<dbReference type="Proteomes" id="UP000230052">
    <property type="component" value="Unassembled WGS sequence"/>
</dbReference>
<dbReference type="InterPro" id="IPR001482">
    <property type="entry name" value="T2SS/T4SS_dom"/>
</dbReference>
<evidence type="ECO:0000259" key="4">
    <source>
        <dbReference type="Pfam" id="PF00437"/>
    </source>
</evidence>
<dbReference type="InterPro" id="IPR027417">
    <property type="entry name" value="P-loop_NTPase"/>
</dbReference>
<dbReference type="SUPFAM" id="SSF52540">
    <property type="entry name" value="P-loop containing nucleoside triphosphate hydrolases"/>
    <property type="match status" value="1"/>
</dbReference>
<dbReference type="PANTHER" id="PTHR30258">
    <property type="entry name" value="TYPE II SECRETION SYSTEM PROTEIN GSPE-RELATED"/>
    <property type="match status" value="1"/>
</dbReference>
<dbReference type="Pfam" id="PF00437">
    <property type="entry name" value="T2SSE"/>
    <property type="match status" value="1"/>
</dbReference>
<dbReference type="GO" id="GO:0005886">
    <property type="term" value="C:plasma membrane"/>
    <property type="evidence" value="ECO:0007669"/>
    <property type="project" value="TreeGrafter"/>
</dbReference>
<dbReference type="GO" id="GO:0016887">
    <property type="term" value="F:ATP hydrolysis activity"/>
    <property type="evidence" value="ECO:0007669"/>
    <property type="project" value="TreeGrafter"/>
</dbReference>
<comment type="caution">
    <text evidence="5">The sequence shown here is derived from an EMBL/GenBank/DDBJ whole genome shotgun (WGS) entry which is preliminary data.</text>
</comment>
<proteinExistence type="inferred from homology"/>
<keyword evidence="3" id="KW-0067">ATP-binding</keyword>